<dbReference type="EMBL" id="JH370130">
    <property type="protein sequence ID" value="ELA42820.1"/>
    <property type="molecule type" value="Genomic_DNA"/>
</dbReference>
<organism evidence="6 7">
    <name type="scientific">Vittaforma corneae (strain ATCC 50505)</name>
    <name type="common">Microsporidian parasite</name>
    <name type="synonym">Nosema corneum</name>
    <dbReference type="NCBI Taxonomy" id="993615"/>
    <lineage>
        <taxon>Eukaryota</taxon>
        <taxon>Fungi</taxon>
        <taxon>Fungi incertae sedis</taxon>
        <taxon>Microsporidia</taxon>
        <taxon>Nosematidae</taxon>
        <taxon>Vittaforma</taxon>
    </lineage>
</organism>
<dbReference type="Proteomes" id="UP000011082">
    <property type="component" value="Unassembled WGS sequence"/>
</dbReference>
<evidence type="ECO:0000256" key="1">
    <source>
        <dbReference type="ARBA" id="ARBA00004123"/>
    </source>
</evidence>
<dbReference type="OrthoDB" id="7854943at2759"/>
<dbReference type="GO" id="GO:0019774">
    <property type="term" value="C:proteasome core complex, beta-subunit complex"/>
    <property type="evidence" value="ECO:0007669"/>
    <property type="project" value="EnsemblFungi"/>
</dbReference>
<gene>
    <name evidence="6" type="ORF">VICG_00135</name>
</gene>
<comment type="subcellular location">
    <subcellularLocation>
        <location evidence="1">Nucleus</location>
    </subcellularLocation>
</comment>
<evidence type="ECO:0000313" key="6">
    <source>
        <dbReference type="EMBL" id="ELA42820.1"/>
    </source>
</evidence>
<dbReference type="STRING" id="993615.L2GQM5"/>
<sequence>MIDDPVSTGTTIMALRYRDGVLVAADSRTSSGAYVVSRITNKLHQVSENIIFCVSGSAADTQRIKRIVQSEVNKLSLIENKPPSVDKAANMVSKIIYENKDNMTAAIIIAGFDTTSKINKVEHLRNH</sequence>
<dbReference type="InterPro" id="IPR016050">
    <property type="entry name" value="Proteasome_bsu_CS"/>
</dbReference>
<proteinExistence type="predicted"/>
<evidence type="ECO:0000313" key="7">
    <source>
        <dbReference type="Proteomes" id="UP000011082"/>
    </source>
</evidence>
<evidence type="ECO:0000256" key="2">
    <source>
        <dbReference type="ARBA" id="ARBA00022490"/>
    </source>
</evidence>
<dbReference type="GO" id="GO:0043161">
    <property type="term" value="P:proteasome-mediated ubiquitin-dependent protein catabolic process"/>
    <property type="evidence" value="ECO:0007669"/>
    <property type="project" value="EnsemblFungi"/>
</dbReference>
<protein>
    <recommendedName>
        <fullName evidence="8">Proteasome subunit beta</fullName>
    </recommendedName>
</protein>
<evidence type="ECO:0000256" key="3">
    <source>
        <dbReference type="ARBA" id="ARBA00022670"/>
    </source>
</evidence>
<dbReference type="Gene3D" id="3.60.20.10">
    <property type="entry name" value="Glutamine Phosphoribosylpyrophosphate, subunit 1, domain 1"/>
    <property type="match status" value="1"/>
</dbReference>
<dbReference type="PROSITE" id="PS00854">
    <property type="entry name" value="PROTEASOME_BETA_1"/>
    <property type="match status" value="1"/>
</dbReference>
<dbReference type="RefSeq" id="XP_007603588.1">
    <property type="nucleotide sequence ID" value="XM_007603526.1"/>
</dbReference>
<dbReference type="VEuPathDB" id="MicrosporidiaDB:VICG_00135"/>
<dbReference type="Pfam" id="PF00227">
    <property type="entry name" value="Proteasome"/>
    <property type="match status" value="1"/>
</dbReference>
<name>L2GQM5_VITCO</name>
<dbReference type="SUPFAM" id="SSF56235">
    <property type="entry name" value="N-terminal nucleophile aminohydrolases (Ntn hydrolases)"/>
    <property type="match status" value="1"/>
</dbReference>
<keyword evidence="7" id="KW-1185">Reference proteome</keyword>
<dbReference type="GO" id="GO:0005634">
    <property type="term" value="C:nucleus"/>
    <property type="evidence" value="ECO:0007669"/>
    <property type="project" value="UniProtKB-SubCell"/>
</dbReference>
<dbReference type="GO" id="GO:0010499">
    <property type="term" value="P:proteasomal ubiquitin-independent protein catabolic process"/>
    <property type="evidence" value="ECO:0007669"/>
    <property type="project" value="EnsemblFungi"/>
</dbReference>
<evidence type="ECO:0008006" key="8">
    <source>
        <dbReference type="Google" id="ProtNLM"/>
    </source>
</evidence>
<dbReference type="PANTHER" id="PTHR32194:SF0">
    <property type="entry name" value="ATP-DEPENDENT PROTEASE SUBUNIT HSLV"/>
    <property type="match status" value="1"/>
</dbReference>
<evidence type="ECO:0000256" key="5">
    <source>
        <dbReference type="ARBA" id="ARBA00022942"/>
    </source>
</evidence>
<dbReference type="HOGENOM" id="CLU_035750_5_3_1"/>
<dbReference type="InterPro" id="IPR023333">
    <property type="entry name" value="Proteasome_suB-type"/>
</dbReference>
<evidence type="ECO:0000256" key="4">
    <source>
        <dbReference type="ARBA" id="ARBA00022801"/>
    </source>
</evidence>
<dbReference type="GeneID" id="19880853"/>
<dbReference type="GO" id="GO:0034515">
    <property type="term" value="C:proteasome storage granule"/>
    <property type="evidence" value="ECO:0007669"/>
    <property type="project" value="EnsemblFungi"/>
</dbReference>
<keyword evidence="4" id="KW-0378">Hydrolase</keyword>
<dbReference type="AlphaFoldDB" id="L2GQM5"/>
<accession>L2GQM5</accession>
<keyword evidence="2" id="KW-0963">Cytoplasm</keyword>
<keyword evidence="3" id="KW-0645">Protease</keyword>
<dbReference type="InterPro" id="IPR001353">
    <property type="entry name" value="Proteasome_sua/b"/>
</dbReference>
<dbReference type="GO" id="GO:0004175">
    <property type="term" value="F:endopeptidase activity"/>
    <property type="evidence" value="ECO:0007669"/>
    <property type="project" value="EnsemblFungi"/>
</dbReference>
<dbReference type="InterPro" id="IPR029055">
    <property type="entry name" value="Ntn_hydrolases_N"/>
</dbReference>
<dbReference type="PANTHER" id="PTHR32194">
    <property type="entry name" value="METALLOPROTEASE TLDD"/>
    <property type="match status" value="1"/>
</dbReference>
<reference evidence="7" key="1">
    <citation type="submission" date="2011-05" db="EMBL/GenBank/DDBJ databases">
        <title>The genome sequence of Vittaforma corneae strain ATCC 50505.</title>
        <authorList>
            <consortium name="The Broad Institute Genome Sequencing Platform"/>
            <person name="Cuomo C."/>
            <person name="Didier E."/>
            <person name="Bowers L."/>
            <person name="Young S.K."/>
            <person name="Zeng Q."/>
            <person name="Gargeya S."/>
            <person name="Fitzgerald M."/>
            <person name="Haas B."/>
            <person name="Abouelleil A."/>
            <person name="Alvarado L."/>
            <person name="Arachchi H.M."/>
            <person name="Berlin A."/>
            <person name="Chapman S.B."/>
            <person name="Gearin G."/>
            <person name="Goldberg J."/>
            <person name="Griggs A."/>
            <person name="Gujja S."/>
            <person name="Hansen M."/>
            <person name="Heiman D."/>
            <person name="Howarth C."/>
            <person name="Larimer J."/>
            <person name="Lui A."/>
            <person name="MacDonald P.J.P."/>
            <person name="McCowen C."/>
            <person name="Montmayeur A."/>
            <person name="Murphy C."/>
            <person name="Neiman D."/>
            <person name="Pearson M."/>
            <person name="Priest M."/>
            <person name="Roberts A."/>
            <person name="Saif S."/>
            <person name="Shea T."/>
            <person name="Sisk P."/>
            <person name="Stolte C."/>
            <person name="Sykes S."/>
            <person name="Wortman J."/>
            <person name="Nusbaum C."/>
            <person name="Birren B."/>
        </authorList>
    </citation>
    <scope>NUCLEOTIDE SEQUENCE [LARGE SCALE GENOMIC DNA]</scope>
    <source>
        <strain evidence="7">ATCC 50505</strain>
    </source>
</reference>
<keyword evidence="5" id="KW-0647">Proteasome</keyword>
<dbReference type="InParanoid" id="L2GQM5"/>
<dbReference type="OMA" id="DCIFWER"/>